<organism evidence="2 3">
    <name type="scientific">Dendrothele bispora (strain CBS 962.96)</name>
    <dbReference type="NCBI Taxonomy" id="1314807"/>
    <lineage>
        <taxon>Eukaryota</taxon>
        <taxon>Fungi</taxon>
        <taxon>Dikarya</taxon>
        <taxon>Basidiomycota</taxon>
        <taxon>Agaricomycotina</taxon>
        <taxon>Agaricomycetes</taxon>
        <taxon>Agaricomycetidae</taxon>
        <taxon>Agaricales</taxon>
        <taxon>Agaricales incertae sedis</taxon>
        <taxon>Dendrothele</taxon>
    </lineage>
</organism>
<evidence type="ECO:0000256" key="1">
    <source>
        <dbReference type="SAM" id="MobiDB-lite"/>
    </source>
</evidence>
<feature type="compositionally biased region" description="Low complexity" evidence="1">
    <location>
        <begin position="190"/>
        <end position="200"/>
    </location>
</feature>
<sequence>MNDKSAFLSYGERRALPGGVYDIMIREKLAMGTDGLGNLNPRTDFVSGRHFNDNTKFVWMHDHSKECEVQLIGEFSPGTEVHPTGNHVANDGKFIPIGDNNNVKFNWTLQCPANAPERLKTVFHNQVTVLFDSIDCEHTKSMQSWILHGNEETPDLILISSKKLFKSTTRNTPMVKKNVEADLQRPTKPSTGTSSTTSSEGSRENFGRPNLTVGVSLPPSVMPGYGGPWFEQTSAAKIEQLDIRDPSMNLIHPSEWWKWITDGSLAYLTATMYIWDIEGHKVYTLNVKTLQILDKSDFVPVRPVIREPVFSTSTPTANIDLPQASILSGSVPVEINSTGILLTNERKRIKRDDDQADQDLGQMFEASVVAENAATAPRHNKRIKT</sequence>
<gene>
    <name evidence="2" type="ORF">K435DRAFT_864278</name>
</gene>
<reference evidence="2 3" key="1">
    <citation type="journal article" date="2019" name="Nat. Ecol. Evol.">
        <title>Megaphylogeny resolves global patterns of mushroom evolution.</title>
        <authorList>
            <person name="Varga T."/>
            <person name="Krizsan K."/>
            <person name="Foldi C."/>
            <person name="Dima B."/>
            <person name="Sanchez-Garcia M."/>
            <person name="Sanchez-Ramirez S."/>
            <person name="Szollosi G.J."/>
            <person name="Szarkandi J.G."/>
            <person name="Papp V."/>
            <person name="Albert L."/>
            <person name="Andreopoulos W."/>
            <person name="Angelini C."/>
            <person name="Antonin V."/>
            <person name="Barry K.W."/>
            <person name="Bougher N.L."/>
            <person name="Buchanan P."/>
            <person name="Buyck B."/>
            <person name="Bense V."/>
            <person name="Catcheside P."/>
            <person name="Chovatia M."/>
            <person name="Cooper J."/>
            <person name="Damon W."/>
            <person name="Desjardin D."/>
            <person name="Finy P."/>
            <person name="Geml J."/>
            <person name="Haridas S."/>
            <person name="Hughes K."/>
            <person name="Justo A."/>
            <person name="Karasinski D."/>
            <person name="Kautmanova I."/>
            <person name="Kiss B."/>
            <person name="Kocsube S."/>
            <person name="Kotiranta H."/>
            <person name="LaButti K.M."/>
            <person name="Lechner B.E."/>
            <person name="Liimatainen K."/>
            <person name="Lipzen A."/>
            <person name="Lukacs Z."/>
            <person name="Mihaltcheva S."/>
            <person name="Morgado L.N."/>
            <person name="Niskanen T."/>
            <person name="Noordeloos M.E."/>
            <person name="Ohm R.A."/>
            <person name="Ortiz-Santana B."/>
            <person name="Ovrebo C."/>
            <person name="Racz N."/>
            <person name="Riley R."/>
            <person name="Savchenko A."/>
            <person name="Shiryaev A."/>
            <person name="Soop K."/>
            <person name="Spirin V."/>
            <person name="Szebenyi C."/>
            <person name="Tomsovsky M."/>
            <person name="Tulloss R.E."/>
            <person name="Uehling J."/>
            <person name="Grigoriev I.V."/>
            <person name="Vagvolgyi C."/>
            <person name="Papp T."/>
            <person name="Martin F.M."/>
            <person name="Miettinen O."/>
            <person name="Hibbett D.S."/>
            <person name="Nagy L.G."/>
        </authorList>
    </citation>
    <scope>NUCLEOTIDE SEQUENCE [LARGE SCALE GENOMIC DNA]</scope>
    <source>
        <strain evidence="2 3">CBS 962.96</strain>
    </source>
</reference>
<dbReference type="AlphaFoldDB" id="A0A4S8LND8"/>
<evidence type="ECO:0000313" key="2">
    <source>
        <dbReference type="EMBL" id="THU90483.1"/>
    </source>
</evidence>
<proteinExistence type="predicted"/>
<evidence type="ECO:0000313" key="3">
    <source>
        <dbReference type="Proteomes" id="UP000297245"/>
    </source>
</evidence>
<keyword evidence="3" id="KW-1185">Reference proteome</keyword>
<accession>A0A4S8LND8</accession>
<dbReference type="Proteomes" id="UP000297245">
    <property type="component" value="Unassembled WGS sequence"/>
</dbReference>
<protein>
    <submittedName>
        <fullName evidence="2">Uncharacterized protein</fullName>
    </submittedName>
</protein>
<feature type="region of interest" description="Disordered" evidence="1">
    <location>
        <begin position="175"/>
        <end position="213"/>
    </location>
</feature>
<name>A0A4S8LND8_DENBC</name>
<dbReference type="EMBL" id="ML179334">
    <property type="protein sequence ID" value="THU90483.1"/>
    <property type="molecule type" value="Genomic_DNA"/>
</dbReference>
<dbReference type="OrthoDB" id="3060725at2759"/>